<keyword evidence="2" id="KW-0813">Transport</keyword>
<dbReference type="GO" id="GO:0005886">
    <property type="term" value="C:plasma membrane"/>
    <property type="evidence" value="ECO:0007669"/>
    <property type="project" value="UniProtKB-SubCell"/>
</dbReference>
<feature type="transmembrane region" description="Helical" evidence="7">
    <location>
        <begin position="404"/>
        <end position="426"/>
    </location>
</feature>
<feature type="transmembrane region" description="Helical" evidence="7">
    <location>
        <begin position="64"/>
        <end position="81"/>
    </location>
</feature>
<comment type="caution">
    <text evidence="9">The sequence shown here is derived from an EMBL/GenBank/DDBJ whole genome shotgun (WGS) entry which is preliminary data.</text>
</comment>
<organism evidence="9 10">
    <name type="scientific">Siccirubricoccus deserti</name>
    <dbReference type="NCBI Taxonomy" id="2013562"/>
    <lineage>
        <taxon>Bacteria</taxon>
        <taxon>Pseudomonadati</taxon>
        <taxon>Pseudomonadota</taxon>
        <taxon>Alphaproteobacteria</taxon>
        <taxon>Acetobacterales</taxon>
        <taxon>Roseomonadaceae</taxon>
        <taxon>Siccirubricoccus</taxon>
    </lineage>
</organism>
<evidence type="ECO:0000256" key="1">
    <source>
        <dbReference type="ARBA" id="ARBA00004651"/>
    </source>
</evidence>
<dbReference type="PROSITE" id="PS50850">
    <property type="entry name" value="MFS"/>
    <property type="match status" value="1"/>
</dbReference>
<dbReference type="Gene3D" id="1.20.1250.20">
    <property type="entry name" value="MFS general substrate transporter like domains"/>
    <property type="match status" value="1"/>
</dbReference>
<dbReference type="PANTHER" id="PTHR23501:SF174">
    <property type="entry name" value="MULTIDRUG EXPORT PROTEIN EMRB-RELATED"/>
    <property type="match status" value="1"/>
</dbReference>
<evidence type="ECO:0000313" key="10">
    <source>
        <dbReference type="Proteomes" id="UP000600101"/>
    </source>
</evidence>
<keyword evidence="10" id="KW-1185">Reference proteome</keyword>
<comment type="subcellular location">
    <subcellularLocation>
        <location evidence="1">Cell membrane</location>
        <topology evidence="1">Multi-pass membrane protein</topology>
    </subcellularLocation>
</comment>
<feature type="transmembrane region" description="Helical" evidence="7">
    <location>
        <begin position="340"/>
        <end position="357"/>
    </location>
</feature>
<dbReference type="Pfam" id="PF07690">
    <property type="entry name" value="MFS_1"/>
    <property type="match status" value="1"/>
</dbReference>
<feature type="transmembrane region" description="Helical" evidence="7">
    <location>
        <begin position="276"/>
        <end position="299"/>
    </location>
</feature>
<feature type="transmembrane region" description="Helical" evidence="7">
    <location>
        <begin position="311"/>
        <end position="333"/>
    </location>
</feature>
<keyword evidence="4 7" id="KW-0812">Transmembrane</keyword>
<dbReference type="GO" id="GO:0022857">
    <property type="term" value="F:transmembrane transporter activity"/>
    <property type="evidence" value="ECO:0007669"/>
    <property type="project" value="InterPro"/>
</dbReference>
<dbReference type="InterPro" id="IPR020846">
    <property type="entry name" value="MFS_dom"/>
</dbReference>
<dbReference type="NCBIfam" id="TIGR00711">
    <property type="entry name" value="efflux_EmrB"/>
    <property type="match status" value="1"/>
</dbReference>
<keyword evidence="3" id="KW-1003">Cell membrane</keyword>
<evidence type="ECO:0000313" key="9">
    <source>
        <dbReference type="EMBL" id="MBC4017923.1"/>
    </source>
</evidence>
<dbReference type="InterPro" id="IPR036259">
    <property type="entry name" value="MFS_trans_sf"/>
</dbReference>
<feature type="transmembrane region" description="Helical" evidence="7">
    <location>
        <begin position="176"/>
        <end position="195"/>
    </location>
</feature>
<dbReference type="RefSeq" id="WP_186772680.1">
    <property type="nucleotide sequence ID" value="NZ_JACOMF010000038.1"/>
</dbReference>
<evidence type="ECO:0000256" key="5">
    <source>
        <dbReference type="ARBA" id="ARBA00022989"/>
    </source>
</evidence>
<feature type="transmembrane region" description="Helical" evidence="7">
    <location>
        <begin position="143"/>
        <end position="164"/>
    </location>
</feature>
<accession>A0A9X0UFI8</accession>
<dbReference type="SUPFAM" id="SSF103473">
    <property type="entry name" value="MFS general substrate transporter"/>
    <property type="match status" value="1"/>
</dbReference>
<dbReference type="PRINTS" id="PR01036">
    <property type="entry name" value="TCRTETB"/>
</dbReference>
<keyword evidence="5 7" id="KW-1133">Transmembrane helix</keyword>
<evidence type="ECO:0000256" key="2">
    <source>
        <dbReference type="ARBA" id="ARBA00022448"/>
    </source>
</evidence>
<keyword evidence="6 7" id="KW-0472">Membrane</keyword>
<feature type="transmembrane region" description="Helical" evidence="7">
    <location>
        <begin position="20"/>
        <end position="44"/>
    </location>
</feature>
<name>A0A9X0UFI8_9PROT</name>
<gene>
    <name evidence="9" type="ORF">H7965_21720</name>
</gene>
<dbReference type="InterPro" id="IPR011701">
    <property type="entry name" value="MFS"/>
</dbReference>
<dbReference type="Gene3D" id="1.20.1720.10">
    <property type="entry name" value="Multidrug resistance protein D"/>
    <property type="match status" value="1"/>
</dbReference>
<evidence type="ECO:0000256" key="4">
    <source>
        <dbReference type="ARBA" id="ARBA00022692"/>
    </source>
</evidence>
<dbReference type="Proteomes" id="UP000600101">
    <property type="component" value="Unassembled WGS sequence"/>
</dbReference>
<reference evidence="9" key="1">
    <citation type="submission" date="2020-08" db="EMBL/GenBank/DDBJ databases">
        <authorList>
            <person name="Hu Y."/>
            <person name="Nguyen S.V."/>
            <person name="Li F."/>
            <person name="Fanning S."/>
        </authorList>
    </citation>
    <scope>NUCLEOTIDE SEQUENCE</scope>
    <source>
        <strain evidence="9">SYSU D8009</strain>
    </source>
</reference>
<dbReference type="EMBL" id="JACOMF010000038">
    <property type="protein sequence ID" value="MBC4017923.1"/>
    <property type="molecule type" value="Genomic_DNA"/>
</dbReference>
<feature type="transmembrane region" description="Helical" evidence="7">
    <location>
        <begin position="369"/>
        <end position="392"/>
    </location>
</feature>
<protein>
    <submittedName>
        <fullName evidence="9">DHA2 family efflux MFS transporter permease subunit</fullName>
    </submittedName>
</protein>
<feature type="domain" description="Major facilitator superfamily (MFS) profile" evidence="8">
    <location>
        <begin position="22"/>
        <end position="506"/>
    </location>
</feature>
<evidence type="ECO:0000256" key="6">
    <source>
        <dbReference type="ARBA" id="ARBA00023136"/>
    </source>
</evidence>
<evidence type="ECO:0000256" key="3">
    <source>
        <dbReference type="ARBA" id="ARBA00022475"/>
    </source>
</evidence>
<dbReference type="InterPro" id="IPR004638">
    <property type="entry name" value="EmrB-like"/>
</dbReference>
<feature type="transmembrane region" description="Helical" evidence="7">
    <location>
        <begin position="238"/>
        <end position="255"/>
    </location>
</feature>
<feature type="transmembrane region" description="Helical" evidence="7">
    <location>
        <begin position="477"/>
        <end position="501"/>
    </location>
</feature>
<dbReference type="AlphaFoldDB" id="A0A9X0UFI8"/>
<evidence type="ECO:0000259" key="8">
    <source>
        <dbReference type="PROSITE" id="PS50850"/>
    </source>
</evidence>
<proteinExistence type="predicted"/>
<feature type="transmembrane region" description="Helical" evidence="7">
    <location>
        <begin position="207"/>
        <end position="226"/>
    </location>
</feature>
<sequence>MPEPMAEASAILDLPLYRRLLIMAAVVLASTLYATTLLVASTLLPQMQGSFAATADEIAWTTTFNILATAIVTPMTGWLVARFGRRRVMVWSVATFTIATYLCGQAESLETIVLWRIVQGGAGAPVVPLANATVLDSFPRRRAGLVSSIFGMTVVLGPVIGPALGGVLAETYNWRWAFYMIVPAGALATIGLRLALPSDQPGTKVPLDWIGFLALSTAIASVQLVLSRGQRLDWYEAPEIILETCIAALAFYLFLAHSLTASRPFLNLRLLLDRNYALGLLLVFIYGMVNFTPIVLLPSLLQQHAGYPDSIIGLIVGYRGIGGTIGFVCTLLIGRWDPRIGLTLGFGLLVLSGMWLMSLDLNVNVDVLLMNAALQGIGVGIIWVPLTVMAFATLDSRNLAEAMALFHLLRNIGSSLFISLSVAEIVRSTAMNYSRMTEMITPYNELLSVPGLMGGWTTGTLQGLARLGKEIDRQAAMIGYVNAFGLYTAASGIAILLALLARRMRRAAG</sequence>
<dbReference type="PANTHER" id="PTHR23501">
    <property type="entry name" value="MAJOR FACILITATOR SUPERFAMILY"/>
    <property type="match status" value="1"/>
</dbReference>
<evidence type="ECO:0000256" key="7">
    <source>
        <dbReference type="SAM" id="Phobius"/>
    </source>
</evidence>